<evidence type="ECO:0000259" key="1">
    <source>
        <dbReference type="Pfam" id="PF13320"/>
    </source>
</evidence>
<dbReference type="Pfam" id="PF13320">
    <property type="entry name" value="GH123_cat"/>
    <property type="match status" value="1"/>
</dbReference>
<comment type="caution">
    <text evidence="2">The sequence shown here is derived from an EMBL/GenBank/DDBJ whole genome shotgun (WGS) entry which is preliminary data.</text>
</comment>
<dbReference type="OrthoDB" id="1860167at2759"/>
<dbReference type="AlphaFoldDB" id="A0A830H9R5"/>
<dbReference type="Proteomes" id="UP000660262">
    <property type="component" value="Unassembled WGS sequence"/>
</dbReference>
<reference evidence="2" key="1">
    <citation type="submission" date="2020-10" db="EMBL/GenBank/DDBJ databases">
        <title>Unveiling of a novel bifunctional photoreceptor, Dualchrome1, isolated from a cosmopolitan green alga.</title>
        <authorList>
            <person name="Suzuki S."/>
            <person name="Kawachi M."/>
        </authorList>
    </citation>
    <scope>NUCLEOTIDE SEQUENCE</scope>
    <source>
        <strain evidence="2">NIES 2893</strain>
    </source>
</reference>
<dbReference type="InterPro" id="IPR025150">
    <property type="entry name" value="GH123_cat"/>
</dbReference>
<keyword evidence="3" id="KW-1185">Reference proteome</keyword>
<name>A0A830H9R5_9CHLO</name>
<organism evidence="2 3">
    <name type="scientific">Pycnococcus provasolii</name>
    <dbReference type="NCBI Taxonomy" id="41880"/>
    <lineage>
        <taxon>Eukaryota</taxon>
        <taxon>Viridiplantae</taxon>
        <taxon>Chlorophyta</taxon>
        <taxon>Pseudoscourfieldiophyceae</taxon>
        <taxon>Pseudoscourfieldiales</taxon>
        <taxon>Pycnococcaceae</taxon>
        <taxon>Pycnococcus</taxon>
    </lineage>
</organism>
<sequence>MGPGDPHPNWHARMGGLQMRAVGWRAWSDGNEGFLYWGANCYRCPDPPASPVVLRDGLPPGDGVLVYPGDVYGRPEITMLTSVRLERALAGLADAAWLEAHAALHGRDSARQMIHKFLYRAPNAYAKACVAVDAFRDACWSTL</sequence>
<evidence type="ECO:0000313" key="2">
    <source>
        <dbReference type="EMBL" id="GHP02189.1"/>
    </source>
</evidence>
<proteinExistence type="predicted"/>
<evidence type="ECO:0000313" key="3">
    <source>
        <dbReference type="Proteomes" id="UP000660262"/>
    </source>
</evidence>
<dbReference type="EMBL" id="BNJQ01000002">
    <property type="protein sequence ID" value="GHP02189.1"/>
    <property type="molecule type" value="Genomic_DNA"/>
</dbReference>
<feature type="domain" description="Glycoside hydrolase 123 catalytic" evidence="1">
    <location>
        <begin position="6"/>
        <end position="98"/>
    </location>
</feature>
<gene>
    <name evidence="2" type="ORF">PPROV_000094600</name>
</gene>
<protein>
    <recommendedName>
        <fullName evidence="1">Glycoside hydrolase 123 catalytic domain-containing protein</fullName>
    </recommendedName>
</protein>
<accession>A0A830H9R5</accession>